<dbReference type="InterPro" id="IPR051283">
    <property type="entry name" value="Sec_Metabolite_Acyltrans"/>
</dbReference>
<dbReference type="GeneID" id="27315214"/>
<proteinExistence type="predicted"/>
<dbReference type="VEuPathDB" id="FungiDB:PV09_07241"/>
<gene>
    <name evidence="2" type="ORF">PV09_07241</name>
</gene>
<dbReference type="GO" id="GO:0016740">
    <property type="term" value="F:transferase activity"/>
    <property type="evidence" value="ECO:0007669"/>
    <property type="project" value="UniProtKB-KW"/>
</dbReference>
<dbReference type="Pfam" id="PF02458">
    <property type="entry name" value="Transferase"/>
    <property type="match status" value="1"/>
</dbReference>
<dbReference type="STRING" id="253628.A0A0D1YJZ8"/>
<evidence type="ECO:0000313" key="3">
    <source>
        <dbReference type="Proteomes" id="UP000053259"/>
    </source>
</evidence>
<evidence type="ECO:0000313" key="2">
    <source>
        <dbReference type="EMBL" id="KIW01192.1"/>
    </source>
</evidence>
<dbReference type="RefSeq" id="XP_016211061.1">
    <property type="nucleotide sequence ID" value="XM_016360985.1"/>
</dbReference>
<evidence type="ECO:0008006" key="4">
    <source>
        <dbReference type="Google" id="ProtNLM"/>
    </source>
</evidence>
<dbReference type="OrthoDB" id="1862401at2759"/>
<dbReference type="PANTHER" id="PTHR31896">
    <property type="entry name" value="FAMILY REGULATORY PROTEIN, PUTATIVE (AFU_ORTHOLOGUE AFUA_3G14730)-RELATED"/>
    <property type="match status" value="1"/>
</dbReference>
<dbReference type="InterPro" id="IPR023213">
    <property type="entry name" value="CAT-like_dom_sf"/>
</dbReference>
<organism evidence="2 3">
    <name type="scientific">Verruconis gallopava</name>
    <dbReference type="NCBI Taxonomy" id="253628"/>
    <lineage>
        <taxon>Eukaryota</taxon>
        <taxon>Fungi</taxon>
        <taxon>Dikarya</taxon>
        <taxon>Ascomycota</taxon>
        <taxon>Pezizomycotina</taxon>
        <taxon>Dothideomycetes</taxon>
        <taxon>Pleosporomycetidae</taxon>
        <taxon>Venturiales</taxon>
        <taxon>Sympoventuriaceae</taxon>
        <taxon>Verruconis</taxon>
    </lineage>
</organism>
<dbReference type="Gene3D" id="3.30.559.10">
    <property type="entry name" value="Chloramphenicol acetyltransferase-like domain"/>
    <property type="match status" value="2"/>
</dbReference>
<protein>
    <recommendedName>
        <fullName evidence="4">Condensation domain-containing protein</fullName>
    </recommendedName>
</protein>
<name>A0A0D1YJZ8_9PEZI</name>
<sequence>MISEFIRPTIPLIPGFTKLPPLDQVEGRFIVPPILVFRLDAPDARDAIIQDLRDGLAATIEEIPFIAADVVPDEVERGTIKLETGEDAGVWLHIHELPEIEFDNLERRHFAPLNFPVLELMPEPRKHDWQRSPVLTIQATFITGGLLLVFNSHHSVMDGRGMSVFGKTWAKHVGAVSEGRHAPRALAQIDRIQAFGFGSMRRCMQLSDFPSYRITKQEWRSALQRELLETALARDTSHPKFELLQQLHLSYWTISRKSLLAIKQAAVQSDASGPLLTDSAVISALLWRHITRARQLSRRGVRATCLLNVVNVCRRLNPPLPLDYPGNALAHAKTSATPTEVESEKPLYELARQVNDSIDWWTSERIWGLIGAIDATPHVGKVEPAMDNFQGPDLEITNSGSFGDLLHLEWSSDLGKAVCLRFPYVPIYDGWVNVLPSSDDSPVELLIALDKTTVARLREDKDWASFATEYE</sequence>
<dbReference type="Proteomes" id="UP000053259">
    <property type="component" value="Unassembled WGS sequence"/>
</dbReference>
<reference evidence="2 3" key="1">
    <citation type="submission" date="2015-01" db="EMBL/GenBank/DDBJ databases">
        <title>The Genome Sequence of Ochroconis gallopava CBS43764.</title>
        <authorList>
            <consortium name="The Broad Institute Genomics Platform"/>
            <person name="Cuomo C."/>
            <person name="de Hoog S."/>
            <person name="Gorbushina A."/>
            <person name="Stielow B."/>
            <person name="Teixiera M."/>
            <person name="Abouelleil A."/>
            <person name="Chapman S.B."/>
            <person name="Priest M."/>
            <person name="Young S.K."/>
            <person name="Wortman J."/>
            <person name="Nusbaum C."/>
            <person name="Birren B."/>
        </authorList>
    </citation>
    <scope>NUCLEOTIDE SEQUENCE [LARGE SCALE GENOMIC DNA]</scope>
    <source>
        <strain evidence="2 3">CBS 43764</strain>
    </source>
</reference>
<dbReference type="EMBL" id="KN847556">
    <property type="protein sequence ID" value="KIW01192.1"/>
    <property type="molecule type" value="Genomic_DNA"/>
</dbReference>
<dbReference type="PANTHER" id="PTHR31896:SF64">
    <property type="entry name" value="TRICHOTHECENE 3-O-ACETYLTRANSFERASE"/>
    <property type="match status" value="1"/>
</dbReference>
<accession>A0A0D1YJZ8</accession>
<dbReference type="HOGENOM" id="CLU_026450_1_1_1"/>
<dbReference type="AlphaFoldDB" id="A0A0D1YJZ8"/>
<dbReference type="InParanoid" id="A0A0D1YJZ8"/>
<keyword evidence="1" id="KW-0808">Transferase</keyword>
<evidence type="ECO:0000256" key="1">
    <source>
        <dbReference type="ARBA" id="ARBA00022679"/>
    </source>
</evidence>
<keyword evidence="3" id="KW-1185">Reference proteome</keyword>